<feature type="domain" description="VanZ-like" evidence="2">
    <location>
        <begin position="20"/>
        <end position="103"/>
    </location>
</feature>
<name>A0A2Z4LUZ4_9FLAO</name>
<evidence type="ECO:0000313" key="4">
    <source>
        <dbReference type="Proteomes" id="UP000248536"/>
    </source>
</evidence>
<proteinExistence type="predicted"/>
<organism evidence="3 4">
    <name type="scientific">Flagellimonas maritima</name>
    <dbReference type="NCBI Taxonomy" id="1383885"/>
    <lineage>
        <taxon>Bacteria</taxon>
        <taxon>Pseudomonadati</taxon>
        <taxon>Bacteroidota</taxon>
        <taxon>Flavobacteriia</taxon>
        <taxon>Flavobacteriales</taxon>
        <taxon>Flavobacteriaceae</taxon>
        <taxon>Flagellimonas</taxon>
    </lineage>
</organism>
<dbReference type="KEGG" id="spon:HME9304_02127"/>
<keyword evidence="4" id="KW-1185">Reference proteome</keyword>
<evidence type="ECO:0000259" key="2">
    <source>
        <dbReference type="Pfam" id="PF04892"/>
    </source>
</evidence>
<dbReference type="RefSeq" id="WP_112378534.1">
    <property type="nucleotide sequence ID" value="NZ_CP030104.1"/>
</dbReference>
<dbReference type="EMBL" id="CP030104">
    <property type="protein sequence ID" value="AWX45117.1"/>
    <property type="molecule type" value="Genomic_DNA"/>
</dbReference>
<dbReference type="Proteomes" id="UP000248536">
    <property type="component" value="Chromosome"/>
</dbReference>
<evidence type="ECO:0000313" key="3">
    <source>
        <dbReference type="EMBL" id="AWX45117.1"/>
    </source>
</evidence>
<feature type="transmembrane region" description="Helical" evidence="1">
    <location>
        <begin position="53"/>
        <end position="75"/>
    </location>
</feature>
<dbReference type="Pfam" id="PF04892">
    <property type="entry name" value="VanZ"/>
    <property type="match status" value="1"/>
</dbReference>
<dbReference type="AlphaFoldDB" id="A0A2Z4LUZ4"/>
<dbReference type="PANTHER" id="PTHR28008">
    <property type="entry name" value="DOMAIN PROTEIN, PUTATIVE (AFU_ORTHOLOGUE AFUA_3G10980)-RELATED"/>
    <property type="match status" value="1"/>
</dbReference>
<protein>
    <recommendedName>
        <fullName evidence="2">VanZ-like domain-containing protein</fullName>
    </recommendedName>
</protein>
<evidence type="ECO:0000256" key="1">
    <source>
        <dbReference type="SAM" id="Phobius"/>
    </source>
</evidence>
<dbReference type="NCBIfam" id="NF037970">
    <property type="entry name" value="vanZ_1"/>
    <property type="match status" value="1"/>
</dbReference>
<feature type="transmembrane region" description="Helical" evidence="1">
    <location>
        <begin position="87"/>
        <end position="104"/>
    </location>
</feature>
<keyword evidence="1" id="KW-0812">Transmembrane</keyword>
<reference evidence="3 4" key="1">
    <citation type="submission" date="2018-06" db="EMBL/GenBank/DDBJ databases">
        <title>Spongiibacterium sp. HME9304 Genome sequencing and assembly.</title>
        <authorList>
            <person name="Kang H."/>
            <person name="Kim H."/>
            <person name="Joh K."/>
        </authorList>
    </citation>
    <scope>NUCLEOTIDE SEQUENCE [LARGE SCALE GENOMIC DNA]</scope>
    <source>
        <strain evidence="3 4">HME9304</strain>
    </source>
</reference>
<sequence length="114" mass="12821">MLSLFSFSGLDTGGMNIPHADKIIHFLFYFIFSVLGCLFLRERTQGAMGLVKAVKFMLVTTVVYGIFIEVLQYAITSNRMAEMGDVLANSLGAFVGVGLIKWFFSKERPIKWKI</sequence>
<dbReference type="InterPro" id="IPR006976">
    <property type="entry name" value="VanZ-like"/>
</dbReference>
<dbReference type="OrthoDB" id="5472246at2"/>
<keyword evidence="1" id="KW-1133">Transmembrane helix</keyword>
<keyword evidence="1" id="KW-0472">Membrane</keyword>
<dbReference type="PANTHER" id="PTHR28008:SF1">
    <property type="entry name" value="DOMAIN PROTEIN, PUTATIVE (AFU_ORTHOLOGUE AFUA_3G10980)-RELATED"/>
    <property type="match status" value="1"/>
</dbReference>
<feature type="transmembrane region" description="Helical" evidence="1">
    <location>
        <begin position="23"/>
        <end position="41"/>
    </location>
</feature>
<gene>
    <name evidence="3" type="ORF">HME9304_02127</name>
</gene>
<accession>A0A2Z4LUZ4</accession>